<protein>
    <submittedName>
        <fullName evidence="1">Uncharacterized protein</fullName>
    </submittedName>
</protein>
<keyword evidence="2" id="KW-1185">Reference proteome</keyword>
<evidence type="ECO:0000313" key="2">
    <source>
        <dbReference type="Proteomes" id="UP001328107"/>
    </source>
</evidence>
<dbReference type="Proteomes" id="UP001328107">
    <property type="component" value="Unassembled WGS sequence"/>
</dbReference>
<organism evidence="1 2">
    <name type="scientific">Pristionchus mayeri</name>
    <dbReference type="NCBI Taxonomy" id="1317129"/>
    <lineage>
        <taxon>Eukaryota</taxon>
        <taxon>Metazoa</taxon>
        <taxon>Ecdysozoa</taxon>
        <taxon>Nematoda</taxon>
        <taxon>Chromadorea</taxon>
        <taxon>Rhabditida</taxon>
        <taxon>Rhabditina</taxon>
        <taxon>Diplogasteromorpha</taxon>
        <taxon>Diplogasteroidea</taxon>
        <taxon>Neodiplogasteridae</taxon>
        <taxon>Pristionchus</taxon>
    </lineage>
</organism>
<accession>A0AAN5I9E0</accession>
<name>A0AAN5I9E0_9BILA</name>
<evidence type="ECO:0000313" key="1">
    <source>
        <dbReference type="EMBL" id="GMR55995.1"/>
    </source>
</evidence>
<proteinExistence type="predicted"/>
<reference evidence="2" key="1">
    <citation type="submission" date="2022-10" db="EMBL/GenBank/DDBJ databases">
        <title>Genome assembly of Pristionchus species.</title>
        <authorList>
            <person name="Yoshida K."/>
            <person name="Sommer R.J."/>
        </authorList>
    </citation>
    <scope>NUCLEOTIDE SEQUENCE [LARGE SCALE GENOMIC DNA]</scope>
    <source>
        <strain evidence="2">RS5460</strain>
    </source>
</reference>
<comment type="caution">
    <text evidence="1">The sequence shown here is derived from an EMBL/GenBank/DDBJ whole genome shotgun (WGS) entry which is preliminary data.</text>
</comment>
<dbReference type="AlphaFoldDB" id="A0AAN5I9E0"/>
<gene>
    <name evidence="1" type="ORF">PMAYCL1PPCAC_26190</name>
</gene>
<dbReference type="EMBL" id="BTRK01000005">
    <property type="protein sequence ID" value="GMR55995.1"/>
    <property type="molecule type" value="Genomic_DNA"/>
</dbReference>
<sequence length="79" mass="8910">LDIYPSIADSCFPFVELVFDDGVIIQELIVKGLRGFNNAEMHEIINLAYTHKSQKLVLASSVDSLSIIYNDYESCKLIE</sequence>
<feature type="non-terminal residue" evidence="1">
    <location>
        <position position="1"/>
    </location>
</feature>
<feature type="non-terminal residue" evidence="1">
    <location>
        <position position="79"/>
    </location>
</feature>